<sequence>MTEFAGDGKGGEDGGGHGPGAHGRHAHGDHGHGGPGDHGHGAHSGPGGHSGHGHGHGGHGHGHRHGAEIDWAEMAPVLEANAEVTAPAYRQVADWLRELRAGAEPSLVVDAGSGPGVVTCLLAQAFPRAQVVAADPEQALLDRAAARAARLGLGDRVRAHRAELPDGLGALPPADLVWAARSVHHVGDQVAALAALGERLAPGGALAVLEGGLPPRSLPRDIGLGRPGLQARLDAANEAWFTRMRAELPGAKETVEHWPALLAAAGLRHTATRTFLLDLPAPLDDRAREHVAATFERYRHLAAAPEAQPAALAEDDLAILDRLIDPEDPESLYRRDDVFLLAAHTVHVAVRED</sequence>
<dbReference type="RefSeq" id="WP_190136902.1">
    <property type="nucleotide sequence ID" value="NZ_BNBT01000048.1"/>
</dbReference>
<evidence type="ECO:0000256" key="1">
    <source>
        <dbReference type="SAM" id="MobiDB-lite"/>
    </source>
</evidence>
<evidence type="ECO:0000313" key="3">
    <source>
        <dbReference type="EMBL" id="GHE63208.1"/>
    </source>
</evidence>
<feature type="compositionally biased region" description="Basic residues" evidence="1">
    <location>
        <begin position="51"/>
        <end position="64"/>
    </location>
</feature>
<reference evidence="3" key="2">
    <citation type="submission" date="2020-09" db="EMBL/GenBank/DDBJ databases">
        <authorList>
            <person name="Sun Q."/>
            <person name="Ohkuma M."/>
        </authorList>
    </citation>
    <scope>NUCLEOTIDE SEQUENCE</scope>
    <source>
        <strain evidence="3">JCM 4784</strain>
    </source>
</reference>
<evidence type="ECO:0000313" key="4">
    <source>
        <dbReference type="Proteomes" id="UP000608024"/>
    </source>
</evidence>
<dbReference type="InterPro" id="IPR013217">
    <property type="entry name" value="Methyltransf_12"/>
</dbReference>
<dbReference type="AlphaFoldDB" id="A0A919DNW4"/>
<keyword evidence="3" id="KW-0489">Methyltransferase</keyword>
<proteinExistence type="predicted"/>
<protein>
    <submittedName>
        <fullName evidence="3">SAM-dependent methyltransferase</fullName>
    </submittedName>
</protein>
<comment type="caution">
    <text evidence="3">The sequence shown here is derived from an EMBL/GenBank/DDBJ whole genome shotgun (WGS) entry which is preliminary data.</text>
</comment>
<evidence type="ECO:0000259" key="2">
    <source>
        <dbReference type="Pfam" id="PF08242"/>
    </source>
</evidence>
<dbReference type="Proteomes" id="UP000608024">
    <property type="component" value="Unassembled WGS sequence"/>
</dbReference>
<accession>A0A919DNW4</accession>
<feature type="region of interest" description="Disordered" evidence="1">
    <location>
        <begin position="1"/>
        <end position="65"/>
    </location>
</feature>
<reference evidence="3" key="1">
    <citation type="journal article" date="2014" name="Int. J. Syst. Evol. Microbiol.">
        <title>Complete genome sequence of Corynebacterium casei LMG S-19264T (=DSM 44701T), isolated from a smear-ripened cheese.</title>
        <authorList>
            <consortium name="US DOE Joint Genome Institute (JGI-PGF)"/>
            <person name="Walter F."/>
            <person name="Albersmeier A."/>
            <person name="Kalinowski J."/>
            <person name="Ruckert C."/>
        </authorList>
    </citation>
    <scope>NUCLEOTIDE SEQUENCE</scope>
    <source>
        <strain evidence="3">JCM 4784</strain>
    </source>
</reference>
<dbReference type="Gene3D" id="3.40.50.150">
    <property type="entry name" value="Vaccinia Virus protein VP39"/>
    <property type="match status" value="1"/>
</dbReference>
<name>A0A919DNW4_9ACTN</name>
<dbReference type="GO" id="GO:0032259">
    <property type="term" value="P:methylation"/>
    <property type="evidence" value="ECO:0007669"/>
    <property type="project" value="UniProtKB-KW"/>
</dbReference>
<dbReference type="GO" id="GO:0008168">
    <property type="term" value="F:methyltransferase activity"/>
    <property type="evidence" value="ECO:0007669"/>
    <property type="project" value="UniProtKB-KW"/>
</dbReference>
<organism evidence="3 4">
    <name type="scientific">Streptomyces longispororuber</name>
    <dbReference type="NCBI Taxonomy" id="68230"/>
    <lineage>
        <taxon>Bacteria</taxon>
        <taxon>Bacillati</taxon>
        <taxon>Actinomycetota</taxon>
        <taxon>Actinomycetes</taxon>
        <taxon>Kitasatosporales</taxon>
        <taxon>Streptomycetaceae</taxon>
        <taxon>Streptomyces</taxon>
    </lineage>
</organism>
<gene>
    <name evidence="3" type="ORF">GCM10018785_35150</name>
</gene>
<dbReference type="Pfam" id="PF08242">
    <property type="entry name" value="Methyltransf_12"/>
    <property type="match status" value="1"/>
</dbReference>
<dbReference type="SUPFAM" id="SSF53335">
    <property type="entry name" value="S-adenosyl-L-methionine-dependent methyltransferases"/>
    <property type="match status" value="1"/>
</dbReference>
<keyword evidence="3" id="KW-0808">Transferase</keyword>
<dbReference type="InterPro" id="IPR029063">
    <property type="entry name" value="SAM-dependent_MTases_sf"/>
</dbReference>
<dbReference type="CDD" id="cd02440">
    <property type="entry name" value="AdoMet_MTases"/>
    <property type="match status" value="1"/>
</dbReference>
<keyword evidence="4" id="KW-1185">Reference proteome</keyword>
<feature type="domain" description="Methyltransferase type 12" evidence="2">
    <location>
        <begin position="109"/>
        <end position="206"/>
    </location>
</feature>
<feature type="compositionally biased region" description="Basic and acidic residues" evidence="1">
    <location>
        <begin position="26"/>
        <end position="40"/>
    </location>
</feature>
<dbReference type="EMBL" id="BNBT01000048">
    <property type="protein sequence ID" value="GHE63208.1"/>
    <property type="molecule type" value="Genomic_DNA"/>
</dbReference>